<dbReference type="AlphaFoldDB" id="A0A975NVL6"/>
<reference evidence="1 2" key="1">
    <citation type="submission" date="2021-06" db="EMBL/GenBank/DDBJ databases">
        <title>Bradyrhizobium sp. S2-11-4 Genome sequencing.</title>
        <authorList>
            <person name="Jin L."/>
        </authorList>
    </citation>
    <scope>NUCLEOTIDE SEQUENCE [LARGE SCALE GENOMIC DNA]</scope>
    <source>
        <strain evidence="1 2">S2-11-4</strain>
    </source>
</reference>
<evidence type="ECO:0000313" key="2">
    <source>
        <dbReference type="Proteomes" id="UP000676951"/>
    </source>
</evidence>
<dbReference type="EMBL" id="CP076136">
    <property type="protein sequence ID" value="QWG22208.1"/>
    <property type="molecule type" value="Genomic_DNA"/>
</dbReference>
<organism evidence="1 2">
    <name type="scientific">Bradyrhizobium sediminis</name>
    <dbReference type="NCBI Taxonomy" id="2840469"/>
    <lineage>
        <taxon>Bacteria</taxon>
        <taxon>Pseudomonadati</taxon>
        <taxon>Pseudomonadota</taxon>
        <taxon>Alphaproteobacteria</taxon>
        <taxon>Hyphomicrobiales</taxon>
        <taxon>Nitrobacteraceae</taxon>
        <taxon>Bradyrhizobium</taxon>
    </lineage>
</organism>
<sequence length="642" mass="71757">MPRDQLTKSDLASGALRLFPPLLRGAALDDQNFRQQVGLATDAVIRLDKAGADFQRSSLFSTIRKLYQDPKQDLEVRDKSGLTWRLALSETGESVLVKRDDTRFGLPNFVCMSPNQNERIEWFDREAARFELNDEYSSRWRQILIARPVEDEEVDELFSEIRLTPLFVADSIAAHLRGEELSLLTLVPSEVRYYDRLVGAPSPNADLQSYIEICARPRFKAWTAAKFEGLKRSLLFSSHSLFSNAIPLNEYSKKDVATLFAQLEERGDRVSQVGAVETGLLHLDEFPELEPHIVKIAELIAADDPQDTEGRMTLLSSLIVLVDGEMARTGVGRDRPVFWRRLAAIAQASVIERAMVAVGVPPSFIQQWAFPARGALYYLRAFIDLRREPRWLPDFVLQNQLKAELIGRVYSAGFNSVAKLQSVGARALFASDDNAPIKAQIKFPFAFLPGPLEGGVESILEMPSDIESSLRRALESEEPSSEDFISLVNSPLIFKIGPQLAQLAAQALRRAKYELRNMRSQDEAFALLSGLATVAAVTRSAELADEVRILVRVFRRKPGADIAPDSAMRIALICAASNADKPKWCTFVGDWLTELSFEDMSRETATNLHEHIRLLCKLEPDLWETCGRAEAALAAYVDSSAN</sequence>
<name>A0A975NVL6_9BRAD</name>
<proteinExistence type="predicted"/>
<evidence type="ECO:0000313" key="1">
    <source>
        <dbReference type="EMBL" id="QWG22208.1"/>
    </source>
</evidence>
<gene>
    <name evidence="1" type="ORF">KMZ93_19820</name>
</gene>
<accession>A0A975NVL6</accession>
<keyword evidence="2" id="KW-1185">Reference proteome</keyword>
<protein>
    <submittedName>
        <fullName evidence="1">Uncharacterized protein</fullName>
    </submittedName>
</protein>
<dbReference type="RefSeq" id="WP_215602977.1">
    <property type="nucleotide sequence ID" value="NZ_CP076136.1"/>
</dbReference>
<dbReference type="Proteomes" id="UP000676951">
    <property type="component" value="Chromosome"/>
</dbReference>